<dbReference type="PANTHER" id="PTHR33642:SF3">
    <property type="entry name" value="NUCLEAR INTRON MATURASE 4, MITOCHONDRIAL"/>
    <property type="match status" value="1"/>
</dbReference>
<reference evidence="5 6" key="2">
    <citation type="submission" date="2020-05" db="EMBL/GenBank/DDBJ databases">
        <authorList>
            <person name="Campoy J."/>
            <person name="Schneeberger K."/>
            <person name="Spophaly S."/>
        </authorList>
    </citation>
    <scope>NUCLEOTIDE SEQUENCE [LARGE SCALE GENOMIC DNA]</scope>
    <source>
        <strain evidence="5">PruArmRojPasFocal</strain>
    </source>
</reference>
<protein>
    <recommendedName>
        <fullName evidence="8">Reverse transcriptase domain-containing protein</fullName>
    </recommendedName>
</protein>
<dbReference type="InterPro" id="IPR000477">
    <property type="entry name" value="RT_dom"/>
</dbReference>
<evidence type="ECO:0000313" key="6">
    <source>
        <dbReference type="Proteomes" id="UP000507222"/>
    </source>
</evidence>
<feature type="domain" description="Reverse transcriptase" evidence="2">
    <location>
        <begin position="300"/>
        <end position="524"/>
    </location>
</feature>
<evidence type="ECO:0000259" key="3">
    <source>
        <dbReference type="Pfam" id="PF01348"/>
    </source>
</evidence>
<evidence type="ECO:0000313" key="7">
    <source>
        <dbReference type="Proteomes" id="UP000507245"/>
    </source>
</evidence>
<evidence type="ECO:0000259" key="2">
    <source>
        <dbReference type="Pfam" id="PF00078"/>
    </source>
</evidence>
<reference evidence="7" key="1">
    <citation type="journal article" date="2020" name="Genome Biol.">
        <title>Gamete binning: chromosome-level and haplotype-resolved genome assembly enabled by high-throughput single-cell sequencing of gamete genomes.</title>
        <authorList>
            <person name="Campoy J.A."/>
            <person name="Sun H."/>
            <person name="Goel M."/>
            <person name="Jiao W.-B."/>
            <person name="Folz-Donahue K."/>
            <person name="Wang N."/>
            <person name="Rubio M."/>
            <person name="Liu C."/>
            <person name="Kukat C."/>
            <person name="Ruiz D."/>
            <person name="Huettel B."/>
            <person name="Schneeberger K."/>
        </authorList>
    </citation>
    <scope>NUCLEOTIDE SEQUENCE [LARGE SCALE GENOMIC DNA]</scope>
    <source>
        <strain evidence="7">cv. Rojo Pasion</strain>
    </source>
</reference>
<feature type="compositionally biased region" description="Low complexity" evidence="1">
    <location>
        <begin position="1"/>
        <end position="17"/>
    </location>
</feature>
<evidence type="ECO:0000313" key="5">
    <source>
        <dbReference type="EMBL" id="CAB4298861.1"/>
    </source>
</evidence>
<dbReference type="Pfam" id="PF00078">
    <property type="entry name" value="RVT_1"/>
    <property type="match status" value="1"/>
</dbReference>
<dbReference type="InterPro" id="IPR043502">
    <property type="entry name" value="DNA/RNA_pol_sf"/>
</dbReference>
<dbReference type="SUPFAM" id="SSF56672">
    <property type="entry name" value="DNA/RNA polymerases"/>
    <property type="match status" value="1"/>
</dbReference>
<dbReference type="GO" id="GO:0005739">
    <property type="term" value="C:mitochondrion"/>
    <property type="evidence" value="ECO:0007669"/>
    <property type="project" value="TreeGrafter"/>
</dbReference>
<proteinExistence type="predicted"/>
<dbReference type="GO" id="GO:0003964">
    <property type="term" value="F:RNA-directed DNA polymerase activity"/>
    <property type="evidence" value="ECO:0007669"/>
    <property type="project" value="TreeGrafter"/>
</dbReference>
<feature type="domain" description="Domain X" evidence="3">
    <location>
        <begin position="711"/>
        <end position="811"/>
    </location>
</feature>
<organism evidence="5 7">
    <name type="scientific">Prunus armeniaca</name>
    <name type="common">Apricot</name>
    <name type="synonym">Armeniaca vulgaris</name>
    <dbReference type="NCBI Taxonomy" id="36596"/>
    <lineage>
        <taxon>Eukaryota</taxon>
        <taxon>Viridiplantae</taxon>
        <taxon>Streptophyta</taxon>
        <taxon>Embryophyta</taxon>
        <taxon>Tracheophyta</taxon>
        <taxon>Spermatophyta</taxon>
        <taxon>Magnoliopsida</taxon>
        <taxon>eudicotyledons</taxon>
        <taxon>Gunneridae</taxon>
        <taxon>Pentapetalae</taxon>
        <taxon>rosids</taxon>
        <taxon>fabids</taxon>
        <taxon>Rosales</taxon>
        <taxon>Rosaceae</taxon>
        <taxon>Amygdaloideae</taxon>
        <taxon>Amygdaleae</taxon>
        <taxon>Prunus</taxon>
    </lineage>
</organism>
<dbReference type="PANTHER" id="PTHR33642">
    <property type="entry name" value="COX1/OXI3 INTRON 1 PROTEIN-RELATED"/>
    <property type="match status" value="1"/>
</dbReference>
<evidence type="ECO:0008006" key="8">
    <source>
        <dbReference type="Google" id="ProtNLM"/>
    </source>
</evidence>
<keyword evidence="7" id="KW-1185">Reference proteome</keyword>
<dbReference type="EMBL" id="CAEKKB010000002">
    <property type="protein sequence ID" value="CAB4298861.1"/>
    <property type="molecule type" value="Genomic_DNA"/>
</dbReference>
<dbReference type="AlphaFoldDB" id="A0A6J5WEQ9"/>
<accession>A0A6J5WEQ9</accession>
<dbReference type="Proteomes" id="UP000507222">
    <property type="component" value="Unassembled WGS sequence"/>
</dbReference>
<dbReference type="Pfam" id="PF01348">
    <property type="entry name" value="Intron_maturas2"/>
    <property type="match status" value="1"/>
</dbReference>
<dbReference type="OrthoDB" id="1866033at2759"/>
<dbReference type="CDD" id="cd01651">
    <property type="entry name" value="RT_G2_intron"/>
    <property type="match status" value="1"/>
</dbReference>
<dbReference type="GO" id="GO:0090615">
    <property type="term" value="P:mitochondrial mRNA processing"/>
    <property type="evidence" value="ECO:0007669"/>
    <property type="project" value="TreeGrafter"/>
</dbReference>
<dbReference type="Proteomes" id="UP000507245">
    <property type="component" value="Unassembled WGS sequence"/>
</dbReference>
<feature type="compositionally biased region" description="Pro residues" evidence="1">
    <location>
        <begin position="51"/>
        <end position="60"/>
    </location>
</feature>
<name>A0A6J5WEQ9_PRUAR</name>
<dbReference type="GO" id="GO:0006315">
    <property type="term" value="P:homing of group II introns"/>
    <property type="evidence" value="ECO:0007669"/>
    <property type="project" value="TreeGrafter"/>
</dbReference>
<dbReference type="InterPro" id="IPR024937">
    <property type="entry name" value="Domain_X"/>
</dbReference>
<dbReference type="EMBL" id="CAEKDK010000002">
    <property type="protein sequence ID" value="CAB4268471.1"/>
    <property type="molecule type" value="Genomic_DNA"/>
</dbReference>
<evidence type="ECO:0000256" key="1">
    <source>
        <dbReference type="SAM" id="MobiDB-lite"/>
    </source>
</evidence>
<feature type="region of interest" description="Disordered" evidence="1">
    <location>
        <begin position="1"/>
        <end position="65"/>
    </location>
</feature>
<sequence length="931" mass="105605">MYPDPQQQHHQQQHQQQSGEFHRRPPPPAPVMRQSSASSTKMAPEYHHPSGPAPPLPPYDAHPDGFAAKRMRKLTQRRAVDYTSTVVRYMQGLIKLKGGPAPSLAIVAAATFSSMSYEKRLTVTRKATSLTAHLHDKVQKVLVQSDTHSNSEKSPGAAADYGRALERIQEFADHSTVATADGDINSGIHEMKLAENLANLVEESSHMDERRPKSRMELKRSLELRIKKRVKEQYINGKFRNLMAKVISNPETLQDAYDCIRLNSNINIAFNDDNTSCDSIAKELCCGSFDVNANTFSISKKGAREEVLVLPNINLRVIQEAIRIVLEVVYKPDFSKISHGYRSGRGHSTALKYISKEISNPDWWFTLLINKKLDACILGKLITVMEDKVEDPSLYAMIQSMFNANVLNVEFGGFPKGHGLPQEGVLSPILMNIYLNQFDHEFYRLSMKYEALSPSLHSDQKSQSKLRSWFRRHLKGNDLGCTGEESFSIRVHSCRFMDEIFFSVAGSKDAALDFKSEVLNYLQKSLHLDVDDRAELLSCQMPHEIRFLGTVVRRNVRESPATRAVHKLKEKVALFGLQKEEAWNAGMVSIGKKWLGHGLKKVKESEIKHLADCRSVLSQISHFRKSGMETDHWYKHLLKIWMEDVKAKAAESEDAILSKYVAEPALPEELRNSFYEFQRQVKTYVSSETTSTLSLLSSAASSTESVIITEIIAPVNAIKKRLLRYGLTTSDGYPRTSALLILQDNDQIIDWFSGIVRRWLRWYAECDNFNEVKLLISNIVRKSCIRTLAAKYRVHETEIEKRFDTELSRIPSTQEVEQEMVNETSDAQSYDNDEALTYGISYSGLCLLSLARMVSESRPCNCFVNGCMAPAPSVYTLHVMERQKFPGWKTGFSSCIHPSLNRRRLGLCKQHLKDLYLGHISLQSINFGVWK</sequence>
<gene>
    <name evidence="4" type="ORF">CURHAP_LOCUS12058</name>
    <name evidence="5" type="ORF">ORAREDHAP_LOCUS11717</name>
</gene>
<evidence type="ECO:0000313" key="4">
    <source>
        <dbReference type="EMBL" id="CAB4268471.1"/>
    </source>
</evidence>